<feature type="compositionally biased region" description="Polar residues" evidence="1">
    <location>
        <begin position="1662"/>
        <end position="1682"/>
    </location>
</feature>
<dbReference type="PANTHER" id="PTHR23039:SF6">
    <property type="entry name" value="SIMILAR TO MKIAA1522 PROTEIN"/>
    <property type="match status" value="1"/>
</dbReference>
<dbReference type="InParanoid" id="A0A668A142"/>
<dbReference type="GO" id="GO:0030154">
    <property type="term" value="P:cell differentiation"/>
    <property type="evidence" value="ECO:0007669"/>
    <property type="project" value="TreeGrafter"/>
</dbReference>
<feature type="compositionally biased region" description="Basic and acidic residues" evidence="1">
    <location>
        <begin position="794"/>
        <end position="839"/>
    </location>
</feature>
<feature type="compositionally biased region" description="Low complexity" evidence="1">
    <location>
        <begin position="422"/>
        <end position="451"/>
    </location>
</feature>
<feature type="compositionally biased region" description="Polar residues" evidence="1">
    <location>
        <begin position="1510"/>
        <end position="1532"/>
    </location>
</feature>
<feature type="compositionally biased region" description="Polar residues" evidence="1">
    <location>
        <begin position="708"/>
        <end position="717"/>
    </location>
</feature>
<feature type="compositionally biased region" description="Pro residues" evidence="1">
    <location>
        <begin position="1387"/>
        <end position="1402"/>
    </location>
</feature>
<feature type="compositionally biased region" description="Polar residues" evidence="1">
    <location>
        <begin position="1449"/>
        <end position="1480"/>
    </location>
</feature>
<feature type="region of interest" description="Disordered" evidence="1">
    <location>
        <begin position="380"/>
        <end position="839"/>
    </location>
</feature>
<feature type="compositionally biased region" description="Low complexity" evidence="1">
    <location>
        <begin position="1568"/>
        <end position="1582"/>
    </location>
</feature>
<feature type="compositionally biased region" description="Low complexity" evidence="1">
    <location>
        <begin position="1533"/>
        <end position="1548"/>
    </location>
</feature>
<feature type="compositionally biased region" description="Pro residues" evidence="1">
    <location>
        <begin position="1337"/>
        <end position="1347"/>
    </location>
</feature>
<sequence length="1701" mass="180713">MSNRDSLGTGDLIPQDVVEVFAQERLAKRGHKKRSHSLGRALGWLKGKKRKDLNANGQSLGLGPGPDLDLDGHPAAHHGGQKGVQKAGKQTAAPKQDDEQRVQVPPLFQENVFIEASRPKYLEDLHTEAQEGLKLMQQEETNNGVYFQDDESTISSVTVQAEEDGGGFMTDSTIPDASSTVSTQSTVSTRSSRSGISRQGSTFRPLNAGKKPEKAKTRRRSRKTVMGIPHHVQKELGLDRTGMTISPILDKEQLPNGETINTFTTDGPQQAAELQQGTSVSLQNIETLQPLSEDQVQQFNSTQAFHRDDLALLHRFGPELSDQQRPHSLAVPWMTTANSLQQQPPSPVMSMSPQATYLSKIIPNAVMPPAIDVVEISRGRSRNSVRTVSKSSLLLASPASSRASSRASTLSSASKHKPPKLSDSSGWSNSESSETLVSDSSTISSSSTPRQKSQDGDLGSSAKEDKVSVHSSISKSSKSTSNGKPRSKVGEVKKDGAFVRSLSVMKSKKAPPPPSRSYSLHNKMKRRSRDLAEVRVISGESSPQSLSSDKESTENKMVQIKEAGPSPMPARTIDSPGYSADISSMDDSTGSSIKFQLQTPEKEDSVKLEEPGIKDTSPEKKQAPPDNEVKKIVSPSSGYSSQDGTPTQPSKQSHRSSPRHKKGILVKLQSLFPKSSPAPTVSAPSPLKQPDVTDSKKSTEPPQPQPNPSVDTVTASPSVKALRELFNIPPPPNVHAPPPPPPEVWAHNKRTFELLLGPPAPDNTYAIVKKNPKDRRQQRQSPPTSKEGSVKSMSGERKQKDHTSTVELNSEVHKEINERLAHVEPHVDVKENSKVTEKDEKVRVSELLSGMLMKVAEKREQRLAAMQQDEVKPATHSNTSVTEVKTKMDTLPAISLVRVSPAPSPPPPHHPPQPPTKQDTHLAASDAASAVTPHLVVSPTSESLWPPPPPPMEQASGILGGNDVMDFPLPPPPLFSVEGLVIPVQVPPEQHIPSTAVLQDSNSEQLNSACTITSVASVVNAECLRVAAGTLPSGDKPAASEEVVSAAQPPPPAPKMYLMSQGIPPPPPSIPPPPPFAAPTAPVKEGSPPAPKEVSPPPPPKEVSPPPPPKEVSPPPPPKDVSPPAPKEVSPPPPKEVSPPPPPKEVSPPPPPKDVSPAASQEVSPPPPPPKEVSPPPPPKEVSPPPPKEVSPPPPPKDVSPTASQEVSPPPPPKEVSPPPPKEVSPPPPPKEVSPPPPKEVSPPPPPKDVSPPPPKEVSPPPPPKEVSTPPPPKEISPPPPKEVSPPPPVEVSSPLPKEVSTPLPPKEVSPPSAEEVALLLSQEPASSSVSILLPPQSIPPPPPSEPPQTDDSHPAAQEPSPPPPSEIPILPSLETSHAPQMTQEHTPPPPINILSPPPLPVQAPANTEHQTALLDAENRSQEQTSPLAPQEEATPMTTSLLEVVKLKSVNSSPDPIKPQDQTQPEVIMRTQNPSNQGQAPSAAGEAPQKPIRRSLIITSPTSTSPPAIVTSQPTISKSQTTMVLPTSSSTVISPTKKSPPAISSSPSMNLQEAIRLRTAARSKDGPTSRLSLPSPTSPLGGDFRKSPSSTASFIFSKSTKKVVIETVTSPEANSNNQKNLVAELSSVTKSANETELLKKGAKVPPPVAKKPKPKAKEIESSVETEQMQTAGQEAQPESTKGTPEKPNGTAGSAEGGQTST</sequence>
<feature type="compositionally biased region" description="Pro residues" evidence="1">
    <location>
        <begin position="902"/>
        <end position="915"/>
    </location>
</feature>
<feature type="compositionally biased region" description="Pro residues" evidence="1">
    <location>
        <begin position="1164"/>
        <end position="1198"/>
    </location>
</feature>
<keyword evidence="3" id="KW-1185">Reference proteome</keyword>
<feature type="region of interest" description="Disordered" evidence="1">
    <location>
        <begin position="1030"/>
        <end position="1592"/>
    </location>
</feature>
<feature type="compositionally biased region" description="Polar residues" evidence="1">
    <location>
        <begin position="581"/>
        <end position="599"/>
    </location>
</feature>
<protein>
    <recommendedName>
        <fullName evidence="4">KIAA1522</fullName>
    </recommendedName>
</protein>
<feature type="region of interest" description="Disordered" evidence="1">
    <location>
        <begin position="1629"/>
        <end position="1701"/>
    </location>
</feature>
<feature type="compositionally biased region" description="Pro residues" evidence="1">
    <location>
        <begin position="728"/>
        <end position="743"/>
    </location>
</feature>
<dbReference type="OrthoDB" id="9948858at2759"/>
<dbReference type="FunCoup" id="A0A668A142">
    <property type="interactions" value="801"/>
</dbReference>
<evidence type="ECO:0000313" key="3">
    <source>
        <dbReference type="Proteomes" id="UP000472263"/>
    </source>
</evidence>
<feature type="compositionally biased region" description="Low complexity" evidence="1">
    <location>
        <begin position="673"/>
        <end position="686"/>
    </location>
</feature>
<dbReference type="Proteomes" id="UP000472263">
    <property type="component" value="Chromosome 22"/>
</dbReference>
<feature type="compositionally biased region" description="Pro residues" evidence="1">
    <location>
        <begin position="1208"/>
        <end position="1290"/>
    </location>
</feature>
<feature type="compositionally biased region" description="Pro residues" evidence="1">
    <location>
        <begin position="1063"/>
        <end position="1077"/>
    </location>
</feature>
<dbReference type="GeneTree" id="ENSGT00940000170349"/>
<gene>
    <name evidence="2" type="primary">LOC115354278</name>
</gene>
<feature type="compositionally biased region" description="Basic and acidic residues" evidence="1">
    <location>
        <begin position="488"/>
        <end position="497"/>
    </location>
</feature>
<dbReference type="Ensembl" id="ENSMMDT00005045830.1">
    <property type="protein sequence ID" value="ENSMMDP00005044938.1"/>
    <property type="gene ID" value="ENSMMDG00005020609.1"/>
</dbReference>
<feature type="region of interest" description="Disordered" evidence="1">
    <location>
        <begin position="863"/>
        <end position="964"/>
    </location>
</feature>
<feature type="compositionally biased region" description="Polar residues" evidence="1">
    <location>
        <begin position="1376"/>
        <end position="1386"/>
    </location>
</feature>
<feature type="compositionally biased region" description="Low complexity" evidence="1">
    <location>
        <begin position="1291"/>
        <end position="1301"/>
    </location>
</feature>
<accession>A0A668A142</accession>
<feature type="compositionally biased region" description="Low complexity" evidence="1">
    <location>
        <begin position="1327"/>
        <end position="1336"/>
    </location>
</feature>
<reference evidence="2" key="2">
    <citation type="submission" date="2025-08" db="UniProtKB">
        <authorList>
            <consortium name="Ensembl"/>
        </authorList>
    </citation>
    <scope>IDENTIFICATION</scope>
</reference>
<evidence type="ECO:0008006" key="4">
    <source>
        <dbReference type="Google" id="ProtNLM"/>
    </source>
</evidence>
<reference evidence="2" key="3">
    <citation type="submission" date="2025-09" db="UniProtKB">
        <authorList>
            <consortium name="Ensembl"/>
        </authorList>
    </citation>
    <scope>IDENTIFICATION</scope>
</reference>
<feature type="compositionally biased region" description="Low complexity" evidence="1">
    <location>
        <begin position="389"/>
        <end position="413"/>
    </location>
</feature>
<feature type="compositionally biased region" description="Low complexity" evidence="1">
    <location>
        <begin position="469"/>
        <end position="481"/>
    </location>
</feature>
<feature type="region of interest" description="Disordered" evidence="1">
    <location>
        <begin position="170"/>
        <end position="223"/>
    </location>
</feature>
<feature type="region of interest" description="Disordered" evidence="1">
    <location>
        <begin position="25"/>
        <end position="101"/>
    </location>
</feature>
<organism evidence="2 3">
    <name type="scientific">Myripristis murdjan</name>
    <name type="common">pinecone soldierfish</name>
    <dbReference type="NCBI Taxonomy" id="586833"/>
    <lineage>
        <taxon>Eukaryota</taxon>
        <taxon>Metazoa</taxon>
        <taxon>Chordata</taxon>
        <taxon>Craniata</taxon>
        <taxon>Vertebrata</taxon>
        <taxon>Euteleostomi</taxon>
        <taxon>Actinopterygii</taxon>
        <taxon>Neopterygii</taxon>
        <taxon>Teleostei</taxon>
        <taxon>Neoteleostei</taxon>
        <taxon>Acanthomorphata</taxon>
        <taxon>Holocentriformes</taxon>
        <taxon>Holocentridae</taxon>
        <taxon>Myripristis</taxon>
    </lineage>
</organism>
<feature type="compositionally biased region" description="Basic and acidic residues" evidence="1">
    <location>
        <begin position="600"/>
        <end position="631"/>
    </location>
</feature>
<feature type="compositionally biased region" description="Basic residues" evidence="1">
    <location>
        <begin position="28"/>
        <end position="37"/>
    </location>
</feature>
<dbReference type="PANTHER" id="PTHR23039">
    <property type="entry name" value="NANCE-HORAN SYNDROME PROTEIN"/>
    <property type="match status" value="1"/>
</dbReference>
<evidence type="ECO:0000256" key="1">
    <source>
        <dbReference type="SAM" id="MobiDB-lite"/>
    </source>
</evidence>
<feature type="compositionally biased region" description="Low complexity" evidence="1">
    <location>
        <begin position="83"/>
        <end position="93"/>
    </location>
</feature>
<feature type="compositionally biased region" description="Polar residues" evidence="1">
    <location>
        <begin position="634"/>
        <end position="651"/>
    </location>
</feature>
<feature type="compositionally biased region" description="Pro residues" evidence="1">
    <location>
        <begin position="1088"/>
        <end position="1154"/>
    </location>
</feature>
<proteinExistence type="predicted"/>
<reference evidence="2" key="1">
    <citation type="submission" date="2019-06" db="EMBL/GenBank/DDBJ databases">
        <authorList>
            <consortium name="Wellcome Sanger Institute Data Sharing"/>
        </authorList>
    </citation>
    <scope>NUCLEOTIDE SEQUENCE [LARGE SCALE GENOMIC DNA]</scope>
</reference>
<evidence type="ECO:0000313" key="2">
    <source>
        <dbReference type="Ensembl" id="ENSMMDP00005044938.1"/>
    </source>
</evidence>
<name>A0A668A142_9TELE</name>
<feature type="compositionally biased region" description="Low complexity" evidence="1">
    <location>
        <begin position="178"/>
        <end position="202"/>
    </location>
</feature>
<feature type="compositionally biased region" description="Basic residues" evidence="1">
    <location>
        <begin position="652"/>
        <end position="664"/>
    </location>
</feature>